<organism evidence="8 9">
    <name type="scientific">Penicillium frequentans</name>
    <dbReference type="NCBI Taxonomy" id="3151616"/>
    <lineage>
        <taxon>Eukaryota</taxon>
        <taxon>Fungi</taxon>
        <taxon>Dikarya</taxon>
        <taxon>Ascomycota</taxon>
        <taxon>Pezizomycotina</taxon>
        <taxon>Eurotiomycetes</taxon>
        <taxon>Eurotiomycetidae</taxon>
        <taxon>Eurotiales</taxon>
        <taxon>Aspergillaceae</taxon>
        <taxon>Penicillium</taxon>
    </lineage>
</organism>
<feature type="domain" description="FAD-dependent oxidoreductase 2 FAD-binding" evidence="6">
    <location>
        <begin position="22"/>
        <end position="51"/>
    </location>
</feature>
<dbReference type="SUPFAM" id="SSF54373">
    <property type="entry name" value="FAD-linked reductases, C-terminal domain"/>
    <property type="match status" value="1"/>
</dbReference>
<dbReference type="AlphaFoldDB" id="A0AAD6GL12"/>
<dbReference type="InterPro" id="IPR050493">
    <property type="entry name" value="FAD-dep_Monooxygenase_BioMet"/>
</dbReference>
<comment type="similarity">
    <text evidence="1">Belongs to the paxM FAD-dependent monooxygenase family.</text>
</comment>
<dbReference type="Proteomes" id="UP001220324">
    <property type="component" value="Unassembled WGS sequence"/>
</dbReference>
<comment type="caution">
    <text evidence="8">The sequence shown here is derived from an EMBL/GenBank/DDBJ whole genome shotgun (WGS) entry which is preliminary data.</text>
</comment>
<dbReference type="PANTHER" id="PTHR13789:SF236">
    <property type="entry name" value="MONOOXYGENASE, PUTATIVE (AFU_ORTHOLOGUE AFUA_6G12060)-RELATED"/>
    <property type="match status" value="1"/>
</dbReference>
<dbReference type="InterPro" id="IPR002938">
    <property type="entry name" value="FAD-bd"/>
</dbReference>
<dbReference type="Pfam" id="PF00890">
    <property type="entry name" value="FAD_binding_2"/>
    <property type="match status" value="1"/>
</dbReference>
<evidence type="ECO:0000256" key="1">
    <source>
        <dbReference type="ARBA" id="ARBA00007992"/>
    </source>
</evidence>
<dbReference type="Pfam" id="PF01494">
    <property type="entry name" value="FAD_binding_3"/>
    <property type="match status" value="1"/>
</dbReference>
<dbReference type="PANTHER" id="PTHR13789">
    <property type="entry name" value="MONOOXYGENASE"/>
    <property type="match status" value="1"/>
</dbReference>
<dbReference type="SUPFAM" id="SSF51905">
    <property type="entry name" value="FAD/NAD(P)-binding domain"/>
    <property type="match status" value="1"/>
</dbReference>
<keyword evidence="9" id="KW-1185">Reference proteome</keyword>
<evidence type="ECO:0000256" key="5">
    <source>
        <dbReference type="ARBA" id="ARBA00023033"/>
    </source>
</evidence>
<keyword evidence="4" id="KW-0560">Oxidoreductase</keyword>
<evidence type="ECO:0000256" key="3">
    <source>
        <dbReference type="ARBA" id="ARBA00022827"/>
    </source>
</evidence>
<evidence type="ECO:0000313" key="8">
    <source>
        <dbReference type="EMBL" id="KAJ5556475.1"/>
    </source>
</evidence>
<name>A0AAD6GL12_9EURO</name>
<dbReference type="InterPro" id="IPR036188">
    <property type="entry name" value="FAD/NAD-bd_sf"/>
</dbReference>
<evidence type="ECO:0000313" key="9">
    <source>
        <dbReference type="Proteomes" id="UP001220324"/>
    </source>
</evidence>
<proteinExistence type="inferred from homology"/>
<evidence type="ECO:0000259" key="7">
    <source>
        <dbReference type="Pfam" id="PF01494"/>
    </source>
</evidence>
<dbReference type="InterPro" id="IPR003953">
    <property type="entry name" value="FAD-dep_OxRdtase_2_FAD-bd"/>
</dbReference>
<protein>
    <submittedName>
        <fullName evidence="8">Salicylate hydroxylase</fullName>
    </submittedName>
</protein>
<reference evidence="8 9" key="1">
    <citation type="journal article" date="2023" name="IMA Fungus">
        <title>Comparative genomic study of the Penicillium genus elucidates a diverse pangenome and 15 lateral gene transfer events.</title>
        <authorList>
            <person name="Petersen C."/>
            <person name="Sorensen T."/>
            <person name="Nielsen M.R."/>
            <person name="Sondergaard T.E."/>
            <person name="Sorensen J.L."/>
            <person name="Fitzpatrick D.A."/>
            <person name="Frisvad J.C."/>
            <person name="Nielsen K.L."/>
        </authorList>
    </citation>
    <scope>NUCLEOTIDE SEQUENCE [LARGE SCALE GENOMIC DNA]</scope>
    <source>
        <strain evidence="8 9">IBT 35679</strain>
    </source>
</reference>
<evidence type="ECO:0000259" key="6">
    <source>
        <dbReference type="Pfam" id="PF00890"/>
    </source>
</evidence>
<dbReference type="GO" id="GO:0071949">
    <property type="term" value="F:FAD binding"/>
    <property type="evidence" value="ECO:0007669"/>
    <property type="project" value="InterPro"/>
</dbReference>
<evidence type="ECO:0000256" key="4">
    <source>
        <dbReference type="ARBA" id="ARBA00023002"/>
    </source>
</evidence>
<dbReference type="EMBL" id="JAQIZZ010000001">
    <property type="protein sequence ID" value="KAJ5556475.1"/>
    <property type="molecule type" value="Genomic_DNA"/>
</dbReference>
<sequence length="487" mass="55298">MANIYQADSTMIRNHAGAQTTVIIVGAGFAGITAAIECRLNGMRSVLIEKYKDSFEYGDLIDFYPNAGIIIERWANGNVAKKLLDICVRNAQCWDYLTHKDELIYSDPYLITAGDYTKQFAGHRGQMHKIFLDYAEEVGVEFKFGCEVIDYLETENTAGVELRSGEKIFGDCVLASDGPRSIARQKVLHLEDKKVNSGYAIYRAFFEINDEHRLDPRIKDFCRKDVDTLKIWLGPDAHTLAYSWNEGKDLVWVGTHKDMTDIKESWSFPGDKQEALQEFTGFPEQFKALVEHTPPKKLTDYKLVWRDALATWLSKGKRIALIGDAAHCHLPTSAQGGSQAMEDATTTAICIRNAKGDIPLALQVMERIRFNRSHVIHQSGIDMRDDWHKCDFEKYADHPDSIAQMRTPWIIMFDPQVNAEKHYTALAKDVLKGRKGTIQELSIPADGNFDHLKPGNPWKPFDWTVKEHKCEWCTRTNAAGRSRQSSL</sequence>
<evidence type="ECO:0000256" key="2">
    <source>
        <dbReference type="ARBA" id="ARBA00022630"/>
    </source>
</evidence>
<feature type="domain" description="FAD-binding" evidence="7">
    <location>
        <begin position="127"/>
        <end position="346"/>
    </location>
</feature>
<dbReference type="PRINTS" id="PR00420">
    <property type="entry name" value="RNGMNOXGNASE"/>
</dbReference>
<keyword evidence="3" id="KW-0274">FAD</keyword>
<accession>A0AAD6GL12</accession>
<keyword evidence="5" id="KW-0503">Monooxygenase</keyword>
<dbReference type="GO" id="GO:0004497">
    <property type="term" value="F:monooxygenase activity"/>
    <property type="evidence" value="ECO:0007669"/>
    <property type="project" value="UniProtKB-KW"/>
</dbReference>
<dbReference type="Gene3D" id="3.50.50.60">
    <property type="entry name" value="FAD/NAD(P)-binding domain"/>
    <property type="match status" value="1"/>
</dbReference>
<keyword evidence="2" id="KW-0285">Flavoprotein</keyword>
<gene>
    <name evidence="8" type="ORF">N7494_000390</name>
</gene>